<comment type="caution">
    <text evidence="2">The sequence shown here is derived from an EMBL/GenBank/DDBJ whole genome shotgun (WGS) entry which is preliminary data.</text>
</comment>
<dbReference type="AlphaFoldDB" id="A0A0F2MID5"/>
<name>A0A0F2MID5_SPOSC</name>
<gene>
    <name evidence="2" type="ORF">SPSK_08222</name>
</gene>
<reference evidence="2 3" key="1">
    <citation type="journal article" date="2014" name="BMC Genomics">
        <title>Comparative genomics of the major fungal agents of human and animal Sporotrichosis: Sporothrix schenckii and Sporothrix brasiliensis.</title>
        <authorList>
            <person name="Teixeira M.M."/>
            <person name="de Almeida L.G."/>
            <person name="Kubitschek-Barreira P."/>
            <person name="Alves F.L."/>
            <person name="Kioshima E.S."/>
            <person name="Abadio A.K."/>
            <person name="Fernandes L."/>
            <person name="Derengowski L.S."/>
            <person name="Ferreira K.S."/>
            <person name="Souza R.C."/>
            <person name="Ruiz J.C."/>
            <person name="de Andrade N.C."/>
            <person name="Paes H.C."/>
            <person name="Nicola A.M."/>
            <person name="Albuquerque P."/>
            <person name="Gerber A.L."/>
            <person name="Martins V.P."/>
            <person name="Peconick L.D."/>
            <person name="Neto A.V."/>
            <person name="Chaucanez C.B."/>
            <person name="Silva P.A."/>
            <person name="Cunha O.L."/>
            <person name="de Oliveira F.F."/>
            <person name="dos Santos T.C."/>
            <person name="Barros A.L."/>
            <person name="Soares M.A."/>
            <person name="de Oliveira L.M."/>
            <person name="Marini M.M."/>
            <person name="Villalobos-Duno H."/>
            <person name="Cunha M.M."/>
            <person name="de Hoog S."/>
            <person name="da Silveira J.F."/>
            <person name="Henrissat B."/>
            <person name="Nino-Vega G.A."/>
            <person name="Cisalpino P.S."/>
            <person name="Mora-Montes H.M."/>
            <person name="Almeida S.R."/>
            <person name="Stajich J.E."/>
            <person name="Lopes-Bezerra L.M."/>
            <person name="Vasconcelos A.T."/>
            <person name="Felipe M.S."/>
        </authorList>
    </citation>
    <scope>NUCLEOTIDE SEQUENCE [LARGE SCALE GENOMIC DNA]</scope>
    <source>
        <strain evidence="2 3">1099-18</strain>
    </source>
</reference>
<proteinExistence type="predicted"/>
<accession>A0A0F2MID5</accession>
<evidence type="ECO:0000313" key="2">
    <source>
        <dbReference type="EMBL" id="KJR88605.1"/>
    </source>
</evidence>
<dbReference type="GeneID" id="27670135"/>
<organism evidence="2 3">
    <name type="scientific">Sporothrix schenckii 1099-18</name>
    <dbReference type="NCBI Taxonomy" id="1397361"/>
    <lineage>
        <taxon>Eukaryota</taxon>
        <taxon>Fungi</taxon>
        <taxon>Dikarya</taxon>
        <taxon>Ascomycota</taxon>
        <taxon>Pezizomycotina</taxon>
        <taxon>Sordariomycetes</taxon>
        <taxon>Sordariomycetidae</taxon>
        <taxon>Ophiostomatales</taxon>
        <taxon>Ophiostomataceae</taxon>
        <taxon>Sporothrix</taxon>
    </lineage>
</organism>
<reference evidence="2 3" key="2">
    <citation type="journal article" date="2015" name="Eukaryot. Cell">
        <title>Asexual propagation of a virulent clone complex in a human and feline outbreak of sporotrichosis.</title>
        <authorList>
            <person name="Teixeira Mde M."/>
            <person name="Rodrigues A.M."/>
            <person name="Tsui C.K."/>
            <person name="de Almeida L.G."/>
            <person name="Van Diepeningen A.D."/>
            <person name="van den Ende B.G."/>
            <person name="Fernandes G.F."/>
            <person name="Kano R."/>
            <person name="Hamelin R.C."/>
            <person name="Lopes-Bezerra L.M."/>
            <person name="Vasconcelos A.T."/>
            <person name="de Hoog S."/>
            <person name="de Camargo Z.P."/>
            <person name="Felipe M.S."/>
        </authorList>
    </citation>
    <scope>NUCLEOTIDE SEQUENCE [LARGE SCALE GENOMIC DNA]</scope>
    <source>
        <strain evidence="2 3">1099-18</strain>
    </source>
</reference>
<evidence type="ECO:0000256" key="1">
    <source>
        <dbReference type="SAM" id="MobiDB-lite"/>
    </source>
</evidence>
<feature type="compositionally biased region" description="Basic and acidic residues" evidence="1">
    <location>
        <begin position="53"/>
        <end position="73"/>
    </location>
</feature>
<feature type="region of interest" description="Disordered" evidence="1">
    <location>
        <begin position="51"/>
        <end position="73"/>
    </location>
</feature>
<evidence type="ECO:0000313" key="3">
    <source>
        <dbReference type="Proteomes" id="UP000033710"/>
    </source>
</evidence>
<dbReference type="EMBL" id="AXCR01000004">
    <property type="protein sequence ID" value="KJR88605.1"/>
    <property type="molecule type" value="Genomic_DNA"/>
</dbReference>
<dbReference type="KEGG" id="ssck:SPSK_08222"/>
<dbReference type="VEuPathDB" id="FungiDB:SPSK_08222"/>
<dbReference type="Proteomes" id="UP000033710">
    <property type="component" value="Unassembled WGS sequence"/>
</dbReference>
<dbReference type="RefSeq" id="XP_016591281.1">
    <property type="nucleotide sequence ID" value="XM_016734858.1"/>
</dbReference>
<protein>
    <submittedName>
        <fullName evidence="2">Uncharacterized protein</fullName>
    </submittedName>
</protein>
<sequence length="73" mass="7852">MTAFCCSSALHYPELSEFQELLATVSLAVLQNCLASGRSLQNTVTDSLFMSPAEKKDGNGQNDCDREHGGVTL</sequence>